<dbReference type="RefSeq" id="WP_072876998.1">
    <property type="nucleotide sequence ID" value="NZ_FQVT01000002.1"/>
</dbReference>
<dbReference type="InterPro" id="IPR029010">
    <property type="entry name" value="ThuA-like"/>
</dbReference>
<proteinExistence type="predicted"/>
<protein>
    <recommendedName>
        <fullName evidence="1">ThuA-like domain-containing protein</fullName>
    </recommendedName>
</protein>
<name>A0A1M5DQ21_SALEC</name>
<reference evidence="3" key="1">
    <citation type="submission" date="2016-11" db="EMBL/GenBank/DDBJ databases">
        <authorList>
            <person name="Varghese N."/>
            <person name="Submissions S."/>
        </authorList>
    </citation>
    <scope>NUCLEOTIDE SEQUENCE [LARGE SCALE GENOMIC DNA]</scope>
    <source>
        <strain evidence="3">DSM 24579</strain>
    </source>
</reference>
<dbReference type="PANTHER" id="PTHR40469:SF2">
    <property type="entry name" value="GALACTOSE-BINDING DOMAIN-LIKE SUPERFAMILY PROTEIN"/>
    <property type="match status" value="1"/>
</dbReference>
<evidence type="ECO:0000313" key="3">
    <source>
        <dbReference type="Proteomes" id="UP000183945"/>
    </source>
</evidence>
<feature type="domain" description="ThuA-like" evidence="1">
    <location>
        <begin position="33"/>
        <end position="242"/>
    </location>
</feature>
<dbReference type="STRING" id="1073325.SAMN05444483_10260"/>
<evidence type="ECO:0000313" key="2">
    <source>
        <dbReference type="EMBL" id="SHF68984.1"/>
    </source>
</evidence>
<dbReference type="Pfam" id="PF06283">
    <property type="entry name" value="ThuA"/>
    <property type="match status" value="1"/>
</dbReference>
<sequence length="248" mass="28774">MLRIIFFFFTLVLFTGNPYVFAQKQEQEKKDEVLLFYKTEGYWHRSIPTGLGLIKDFAEDYDFELATTNKADDFLEEDLEKYHLIVFLNTSGNVFNEEEQKAFKNYIEKGGNFFGIHAAADTEMNWPWYGDLVGGVFKDHPKIQKARIKVNKPQHPTVKLLPKIWTRTDEWYNYKNLDAENEVLLVLDEDSYEGGTNGAKHPIAWYKETGFGGVSIYTGGGHTIKSYLEPKFKEHILQCILFGLNRSE</sequence>
<evidence type="ECO:0000259" key="1">
    <source>
        <dbReference type="Pfam" id="PF06283"/>
    </source>
</evidence>
<dbReference type="PANTHER" id="PTHR40469">
    <property type="entry name" value="SECRETED GLYCOSYL HYDROLASE"/>
    <property type="match status" value="1"/>
</dbReference>
<dbReference type="SUPFAM" id="SSF52317">
    <property type="entry name" value="Class I glutamine amidotransferase-like"/>
    <property type="match status" value="1"/>
</dbReference>
<dbReference type="Proteomes" id="UP000183945">
    <property type="component" value="Unassembled WGS sequence"/>
</dbReference>
<dbReference type="AlphaFoldDB" id="A0A1M5DQ21"/>
<keyword evidence="3" id="KW-1185">Reference proteome</keyword>
<dbReference type="OrthoDB" id="9816308at2"/>
<accession>A0A1M5DQ21</accession>
<gene>
    <name evidence="2" type="ORF">SAMN05444483_10260</name>
</gene>
<dbReference type="InterPro" id="IPR029062">
    <property type="entry name" value="Class_I_gatase-like"/>
</dbReference>
<dbReference type="EMBL" id="FQVT01000002">
    <property type="protein sequence ID" value="SHF68984.1"/>
    <property type="molecule type" value="Genomic_DNA"/>
</dbReference>
<dbReference type="Gene3D" id="3.40.50.880">
    <property type="match status" value="1"/>
</dbReference>
<organism evidence="2 3">
    <name type="scientific">Salegentibacter echinorum</name>
    <dbReference type="NCBI Taxonomy" id="1073325"/>
    <lineage>
        <taxon>Bacteria</taxon>
        <taxon>Pseudomonadati</taxon>
        <taxon>Bacteroidota</taxon>
        <taxon>Flavobacteriia</taxon>
        <taxon>Flavobacteriales</taxon>
        <taxon>Flavobacteriaceae</taxon>
        <taxon>Salegentibacter</taxon>
    </lineage>
</organism>